<keyword evidence="3" id="KW-0812">Transmembrane</keyword>
<keyword evidence="6" id="KW-1185">Reference proteome</keyword>
<dbReference type="Pfam" id="PF07690">
    <property type="entry name" value="MFS_1"/>
    <property type="match status" value="1"/>
</dbReference>
<name>A0AA39GE17_SARSR</name>
<evidence type="ECO:0000313" key="6">
    <source>
        <dbReference type="Proteomes" id="UP001175261"/>
    </source>
</evidence>
<gene>
    <name evidence="5" type="ORF">NLU13_6782</name>
</gene>
<feature type="transmembrane region" description="Helical" evidence="3">
    <location>
        <begin position="200"/>
        <end position="222"/>
    </location>
</feature>
<evidence type="ECO:0000259" key="4">
    <source>
        <dbReference type="PROSITE" id="PS50850"/>
    </source>
</evidence>
<dbReference type="AlphaFoldDB" id="A0AA39GE17"/>
<dbReference type="Gene3D" id="1.20.1250.20">
    <property type="entry name" value="MFS general substrate transporter like domains"/>
    <property type="match status" value="1"/>
</dbReference>
<dbReference type="GO" id="GO:0022857">
    <property type="term" value="F:transmembrane transporter activity"/>
    <property type="evidence" value="ECO:0007669"/>
    <property type="project" value="InterPro"/>
</dbReference>
<protein>
    <recommendedName>
        <fullName evidence="4">Major facilitator superfamily (MFS) profile domain-containing protein</fullName>
    </recommendedName>
</protein>
<accession>A0AA39GE17</accession>
<evidence type="ECO:0000256" key="3">
    <source>
        <dbReference type="SAM" id="Phobius"/>
    </source>
</evidence>
<dbReference type="SUPFAM" id="SSF103473">
    <property type="entry name" value="MFS general substrate transporter"/>
    <property type="match status" value="1"/>
</dbReference>
<comment type="subcellular location">
    <subcellularLocation>
        <location evidence="1">Membrane</location>
        <topology evidence="1">Multi-pass membrane protein</topology>
    </subcellularLocation>
</comment>
<sequence length="471" mass="51139">MAERHTPSLCRTLCSAPKRLYQEAGLSSLYSSSLDVKILCFQRFVRQFAYGQSTLILVPFFNELGVSQAKIGLCMTLTFAGDILTSFFLTIFADGIGRRLTLACGAALMIGSGITFGMAENYWILLAAAILGVISPSGNEVGPFRVLEESALAHLTDAQQRTHIYAWYSLIGTSGAAIGILSCGWVIQHLHHDREWSYMAAYRLIFHVYTGVGALKVLLAFLQSRAVEADKPGAETTEPAAAQASNSETEPLLRSEDRTERDTEAASLAQPKKPWLRKGLVPQISPQSRATLLILCLLFALDSFASGLAPMSWVTYYFRSHFGIEDGQLGSIFFTTSIIAAFSSIVAASLARRFGNVKTMVFTHMPSAVFLALIPFPSDVRVSTLFLILRSCTQSMDVAPRSAFLAAIVLPQERTAVLGVLSVVKTLAQSLGPLITGILSGSSLFWVSFVCAGSLKVCYDLGMLALFKSHK</sequence>
<organism evidence="5 6">
    <name type="scientific">Sarocladium strictum</name>
    <name type="common">Black bundle disease fungus</name>
    <name type="synonym">Acremonium strictum</name>
    <dbReference type="NCBI Taxonomy" id="5046"/>
    <lineage>
        <taxon>Eukaryota</taxon>
        <taxon>Fungi</taxon>
        <taxon>Dikarya</taxon>
        <taxon>Ascomycota</taxon>
        <taxon>Pezizomycotina</taxon>
        <taxon>Sordariomycetes</taxon>
        <taxon>Hypocreomycetidae</taxon>
        <taxon>Hypocreales</taxon>
        <taxon>Sarocladiaceae</taxon>
        <taxon>Sarocladium</taxon>
    </lineage>
</organism>
<feature type="transmembrane region" description="Helical" evidence="3">
    <location>
        <begin position="329"/>
        <end position="350"/>
    </location>
</feature>
<feature type="transmembrane region" description="Helical" evidence="3">
    <location>
        <begin position="444"/>
        <end position="467"/>
    </location>
</feature>
<feature type="transmembrane region" description="Helical" evidence="3">
    <location>
        <begin position="290"/>
        <end position="309"/>
    </location>
</feature>
<feature type="transmembrane region" description="Helical" evidence="3">
    <location>
        <begin position="165"/>
        <end position="188"/>
    </location>
</feature>
<dbReference type="EMBL" id="JAPDFR010000006">
    <property type="protein sequence ID" value="KAK0385605.1"/>
    <property type="molecule type" value="Genomic_DNA"/>
</dbReference>
<keyword evidence="3" id="KW-0472">Membrane</keyword>
<dbReference type="PANTHER" id="PTHR23520">
    <property type="entry name" value="TRANSPORTER, PUTATIVE (AFU_ORTHOLOGUE AFUA_3G04000)-RELATED"/>
    <property type="match status" value="1"/>
</dbReference>
<feature type="transmembrane region" description="Helical" evidence="3">
    <location>
        <begin position="69"/>
        <end position="93"/>
    </location>
</feature>
<evidence type="ECO:0000313" key="5">
    <source>
        <dbReference type="EMBL" id="KAK0385605.1"/>
    </source>
</evidence>
<evidence type="ECO:0000256" key="2">
    <source>
        <dbReference type="SAM" id="MobiDB-lite"/>
    </source>
</evidence>
<feature type="compositionally biased region" description="Basic and acidic residues" evidence="2">
    <location>
        <begin position="251"/>
        <end position="264"/>
    </location>
</feature>
<dbReference type="PROSITE" id="PS50850">
    <property type="entry name" value="MFS"/>
    <property type="match status" value="1"/>
</dbReference>
<feature type="region of interest" description="Disordered" evidence="2">
    <location>
        <begin position="232"/>
        <end position="269"/>
    </location>
</feature>
<dbReference type="PANTHER" id="PTHR23520:SF5">
    <property type="entry name" value="TRANSPORTER, PUTATIVE (AFU_ORTHOLOGUE AFUA_3G04000)-RELATED"/>
    <property type="match status" value="1"/>
</dbReference>
<evidence type="ECO:0000256" key="1">
    <source>
        <dbReference type="ARBA" id="ARBA00004141"/>
    </source>
</evidence>
<feature type="transmembrane region" description="Helical" evidence="3">
    <location>
        <begin position="122"/>
        <end position="144"/>
    </location>
</feature>
<comment type="caution">
    <text evidence="5">The sequence shown here is derived from an EMBL/GenBank/DDBJ whole genome shotgun (WGS) entry which is preliminary data.</text>
</comment>
<dbReference type="GO" id="GO:0000329">
    <property type="term" value="C:fungal-type vacuole membrane"/>
    <property type="evidence" value="ECO:0007669"/>
    <property type="project" value="TreeGrafter"/>
</dbReference>
<reference evidence="5" key="1">
    <citation type="submission" date="2022-10" db="EMBL/GenBank/DDBJ databases">
        <title>Determination and structural analysis of whole genome sequence of Sarocladium strictum F4-1.</title>
        <authorList>
            <person name="Hu L."/>
            <person name="Jiang Y."/>
        </authorList>
    </citation>
    <scope>NUCLEOTIDE SEQUENCE</scope>
    <source>
        <strain evidence="5">F4-1</strain>
    </source>
</reference>
<feature type="domain" description="Major facilitator superfamily (MFS) profile" evidence="4">
    <location>
        <begin position="35"/>
        <end position="471"/>
    </location>
</feature>
<dbReference type="InterPro" id="IPR036259">
    <property type="entry name" value="MFS_trans_sf"/>
</dbReference>
<keyword evidence="3" id="KW-1133">Transmembrane helix</keyword>
<dbReference type="InterPro" id="IPR011701">
    <property type="entry name" value="MFS"/>
</dbReference>
<dbReference type="InterPro" id="IPR020846">
    <property type="entry name" value="MFS_dom"/>
</dbReference>
<dbReference type="Proteomes" id="UP001175261">
    <property type="component" value="Unassembled WGS sequence"/>
</dbReference>
<proteinExistence type="predicted"/>